<dbReference type="AlphaFoldDB" id="A0A7J9V0U7"/>
<keyword evidence="2" id="KW-0808">Transferase</keyword>
<protein>
    <submittedName>
        <fullName evidence="2">Glycosyltransferase</fullName>
    </submittedName>
</protein>
<reference evidence="2 3" key="1">
    <citation type="submission" date="2019-10" db="EMBL/GenBank/DDBJ databases">
        <title>Georgenia wutianyii sp. nov. and Georgenia yuyongxinii sp. nov. isolated from plateau pika (Ochotona curzoniae) in the Qinghai-Tibet plateau of China.</title>
        <authorList>
            <person name="Tian Z."/>
        </authorList>
    </citation>
    <scope>NUCLEOTIDE SEQUENCE [LARGE SCALE GENOMIC DNA]</scope>
    <source>
        <strain evidence="2 3">JCM 15130</strain>
    </source>
</reference>
<dbReference type="Gene3D" id="3.40.50.2000">
    <property type="entry name" value="Glycogen Phosphorylase B"/>
    <property type="match status" value="2"/>
</dbReference>
<organism evidence="2 3">
    <name type="scientific">Georgenia ruanii</name>
    <dbReference type="NCBI Taxonomy" id="348442"/>
    <lineage>
        <taxon>Bacteria</taxon>
        <taxon>Bacillati</taxon>
        <taxon>Actinomycetota</taxon>
        <taxon>Actinomycetes</taxon>
        <taxon>Micrococcales</taxon>
        <taxon>Bogoriellaceae</taxon>
        <taxon>Georgenia</taxon>
    </lineage>
</organism>
<proteinExistence type="predicted"/>
<dbReference type="SUPFAM" id="SSF53756">
    <property type="entry name" value="UDP-Glycosyltransferase/glycogen phosphorylase"/>
    <property type="match status" value="1"/>
</dbReference>
<dbReference type="OrthoDB" id="764352at2"/>
<keyword evidence="3" id="KW-1185">Reference proteome</keyword>
<sequence length="420" mass="43947">MAHVLAYTSPARGHLFPLVPVVDELRRRGHTVAVRTLAAEVAALRARGAAASPISPAIEAVALTDWRGRGARDSLRRTVRTFTDRAPLDAADLRAAIERDRPDVVVVDVNAWGAMAAAEAWGGPWAAYCPFPLPLSSADAPPFGPGLPPARGPLGRLRDRLLRPLVMGTIERTTLPPLNAARADVGVPPLRSADAIYLAPPLLLAMTAEPFEYPRRDWPPNVVLVGPCDWDPPADPPPWLAEVRGPLVLVTTSSEFQDDGALVRVALEALADEPVTVVATVPAGDPARFAVPPNARVERFVPHGPLLARAACAVTHGGMGATQKALAHGVPVCVVPFGRDQLEVARRVVGSGAGTAVRSGRLTPPRLRAAVREASRRRREATAVAAAFAEAGGGGAAADGGGSAAADAIETRLLASARPR</sequence>
<dbReference type="InterPro" id="IPR002213">
    <property type="entry name" value="UDP_glucos_trans"/>
</dbReference>
<dbReference type="GO" id="GO:0016758">
    <property type="term" value="F:hexosyltransferase activity"/>
    <property type="evidence" value="ECO:0007669"/>
    <property type="project" value="UniProtKB-ARBA"/>
</dbReference>
<comment type="caution">
    <text evidence="2">The sequence shown here is derived from an EMBL/GenBank/DDBJ whole genome shotgun (WGS) entry which is preliminary data.</text>
</comment>
<dbReference type="Pfam" id="PF06722">
    <property type="entry name" value="EryCIII-like_C"/>
    <property type="match status" value="1"/>
</dbReference>
<evidence type="ECO:0000313" key="3">
    <source>
        <dbReference type="Proteomes" id="UP000429644"/>
    </source>
</evidence>
<dbReference type="InterPro" id="IPR050426">
    <property type="entry name" value="Glycosyltransferase_28"/>
</dbReference>
<dbReference type="GO" id="GO:0017000">
    <property type="term" value="P:antibiotic biosynthetic process"/>
    <property type="evidence" value="ECO:0007669"/>
    <property type="project" value="UniProtKB-ARBA"/>
</dbReference>
<dbReference type="PANTHER" id="PTHR48050">
    <property type="entry name" value="STEROL 3-BETA-GLUCOSYLTRANSFERASE"/>
    <property type="match status" value="1"/>
</dbReference>
<dbReference type="InterPro" id="IPR010610">
    <property type="entry name" value="EryCIII-like_C"/>
</dbReference>
<feature type="domain" description="Erythromycin biosynthesis protein CIII-like C-terminal" evidence="1">
    <location>
        <begin position="267"/>
        <end position="375"/>
    </location>
</feature>
<name>A0A7J9V0U7_9MICO</name>
<dbReference type="PANTHER" id="PTHR48050:SF13">
    <property type="entry name" value="STEROL 3-BETA-GLUCOSYLTRANSFERASE UGT80A2"/>
    <property type="match status" value="1"/>
</dbReference>
<gene>
    <name evidence="2" type="ORF">GB882_17685</name>
</gene>
<dbReference type="GO" id="GO:0008194">
    <property type="term" value="F:UDP-glycosyltransferase activity"/>
    <property type="evidence" value="ECO:0007669"/>
    <property type="project" value="InterPro"/>
</dbReference>
<evidence type="ECO:0000313" key="2">
    <source>
        <dbReference type="EMBL" id="MPV90507.1"/>
    </source>
</evidence>
<evidence type="ECO:0000259" key="1">
    <source>
        <dbReference type="Pfam" id="PF06722"/>
    </source>
</evidence>
<accession>A0A7J9V0U7</accession>
<dbReference type="Proteomes" id="UP000429644">
    <property type="component" value="Unassembled WGS sequence"/>
</dbReference>
<dbReference type="RefSeq" id="WP_152233313.1">
    <property type="nucleotide sequence ID" value="NZ_BAAAOT010000040.1"/>
</dbReference>
<dbReference type="EMBL" id="WHPD01003798">
    <property type="protein sequence ID" value="MPV90507.1"/>
    <property type="molecule type" value="Genomic_DNA"/>
</dbReference>
<dbReference type="CDD" id="cd03784">
    <property type="entry name" value="GT1_Gtf-like"/>
    <property type="match status" value="1"/>
</dbReference>